<dbReference type="AlphaFoldDB" id="A0AAE1QBX6"/>
<keyword evidence="3" id="KW-1185">Reference proteome</keyword>
<dbReference type="Proteomes" id="UP001292094">
    <property type="component" value="Unassembled WGS sequence"/>
</dbReference>
<name>A0AAE1QBX6_9EUCA</name>
<evidence type="ECO:0000313" key="2">
    <source>
        <dbReference type="EMBL" id="KAK4322933.1"/>
    </source>
</evidence>
<protein>
    <submittedName>
        <fullName evidence="2">Uncharacterized protein</fullName>
    </submittedName>
</protein>
<sequence length="66" mass="7304">MRILGEALVMFLTPLLEIKLLLPPSSPPPPLSPPLLTLFLPPSPTSLPLFLPLFHNQNSRGMYKEA</sequence>
<organism evidence="2 3">
    <name type="scientific">Petrolisthes manimaculis</name>
    <dbReference type="NCBI Taxonomy" id="1843537"/>
    <lineage>
        <taxon>Eukaryota</taxon>
        <taxon>Metazoa</taxon>
        <taxon>Ecdysozoa</taxon>
        <taxon>Arthropoda</taxon>
        <taxon>Crustacea</taxon>
        <taxon>Multicrustacea</taxon>
        <taxon>Malacostraca</taxon>
        <taxon>Eumalacostraca</taxon>
        <taxon>Eucarida</taxon>
        <taxon>Decapoda</taxon>
        <taxon>Pleocyemata</taxon>
        <taxon>Anomura</taxon>
        <taxon>Galatheoidea</taxon>
        <taxon>Porcellanidae</taxon>
        <taxon>Petrolisthes</taxon>
    </lineage>
</organism>
<evidence type="ECO:0000256" key="1">
    <source>
        <dbReference type="SAM" id="SignalP"/>
    </source>
</evidence>
<accession>A0AAE1QBX6</accession>
<dbReference type="EMBL" id="JAWZYT010000485">
    <property type="protein sequence ID" value="KAK4322933.1"/>
    <property type="molecule type" value="Genomic_DNA"/>
</dbReference>
<gene>
    <name evidence="2" type="ORF">Pmani_006331</name>
</gene>
<feature type="chain" id="PRO_5042271533" evidence="1">
    <location>
        <begin position="19"/>
        <end position="66"/>
    </location>
</feature>
<evidence type="ECO:0000313" key="3">
    <source>
        <dbReference type="Proteomes" id="UP001292094"/>
    </source>
</evidence>
<comment type="caution">
    <text evidence="2">The sequence shown here is derived from an EMBL/GenBank/DDBJ whole genome shotgun (WGS) entry which is preliminary data.</text>
</comment>
<reference evidence="2" key="1">
    <citation type="submission" date="2023-11" db="EMBL/GenBank/DDBJ databases">
        <title>Genome assemblies of two species of porcelain crab, Petrolisthes cinctipes and Petrolisthes manimaculis (Anomura: Porcellanidae).</title>
        <authorList>
            <person name="Angst P."/>
        </authorList>
    </citation>
    <scope>NUCLEOTIDE SEQUENCE</scope>
    <source>
        <strain evidence="2">PB745_02</strain>
        <tissue evidence="2">Gill</tissue>
    </source>
</reference>
<feature type="signal peptide" evidence="1">
    <location>
        <begin position="1"/>
        <end position="18"/>
    </location>
</feature>
<proteinExistence type="predicted"/>
<keyword evidence="1" id="KW-0732">Signal</keyword>